<dbReference type="Gene3D" id="3.15.20.10">
    <property type="entry name" value="Bactericidal permeability-increasing protein, domain 2"/>
    <property type="match status" value="1"/>
</dbReference>
<gene>
    <name evidence="6" type="ORF">CBOVIS_LOCUS2980</name>
</gene>
<accession>A0A8S1EGQ5</accession>
<sequence length="479" mass="54590">MKISIVLVLISIFNNCNCLLLRVNEFGLHEVANFTRQWLSMAGPHLKLPEIRQSFYNSFAGGEMSVQNITVKRFVPPLIRFRPSDHSFLYMSTLSGYAQVDAQWEVESQFLSLLKIPLRGLVHAQMTGLISEIAMQITQDNEVEVHHCVAQIRDLRVAFDGSMAADLLHWFRQSVTRSIRRNLEEEYCEMMRNHWLPWVEAQLYQFPTNLTISHKPEVTLMQTMQSIAMTQHHLDVRMRSDLIWDDEFVESGIVENSTMAIIDSLPRSTRMIDMFIDEHTVQSIIAAAHFSHHLKTKIESPFLRTNCDVLCIGTVLPEIAEIMPNRTLHVEAATLSPPIISLQQGRAQVYLNASLNIFPTPPLDKIEGSMLTINVETEFSLTMEIRNKRVKGYINMVTAQANLVDSKVGLMSQKTVDFLVNMSTPFLEDAVDVLIGKGMIIADPFQFPSNNEHLSIHEKCLRWEADIVMPAVVAHTNLY</sequence>
<dbReference type="InterPro" id="IPR001124">
    <property type="entry name" value="Lipid-bd_serum_glycop_C"/>
</dbReference>
<evidence type="ECO:0008006" key="8">
    <source>
        <dbReference type="Google" id="ProtNLM"/>
    </source>
</evidence>
<evidence type="ECO:0000256" key="1">
    <source>
        <dbReference type="ARBA" id="ARBA00007292"/>
    </source>
</evidence>
<dbReference type="Pfam" id="PF02886">
    <property type="entry name" value="LBP_BPI_CETP_C"/>
    <property type="match status" value="1"/>
</dbReference>
<organism evidence="6 7">
    <name type="scientific">Caenorhabditis bovis</name>
    <dbReference type="NCBI Taxonomy" id="2654633"/>
    <lineage>
        <taxon>Eukaryota</taxon>
        <taxon>Metazoa</taxon>
        <taxon>Ecdysozoa</taxon>
        <taxon>Nematoda</taxon>
        <taxon>Chromadorea</taxon>
        <taxon>Rhabditida</taxon>
        <taxon>Rhabditina</taxon>
        <taxon>Rhabditomorpha</taxon>
        <taxon>Rhabditoidea</taxon>
        <taxon>Rhabditidae</taxon>
        <taxon>Peloderinae</taxon>
        <taxon>Caenorhabditis</taxon>
    </lineage>
</organism>
<dbReference type="SMART" id="SM00329">
    <property type="entry name" value="BPI2"/>
    <property type="match status" value="1"/>
</dbReference>
<feature type="chain" id="PRO_5035852169" description="Lipid-binding serum glycoprotein C-terminal domain-containing protein" evidence="3">
    <location>
        <begin position="19"/>
        <end position="479"/>
    </location>
</feature>
<evidence type="ECO:0000313" key="6">
    <source>
        <dbReference type="EMBL" id="CAB3399941.1"/>
    </source>
</evidence>
<dbReference type="OrthoDB" id="10255543at2759"/>
<keyword evidence="3" id="KW-0732">Signal</keyword>
<keyword evidence="2" id="KW-1015">Disulfide bond</keyword>
<protein>
    <recommendedName>
        <fullName evidence="8">Lipid-binding serum glycoprotein C-terminal domain-containing protein</fullName>
    </recommendedName>
</protein>
<dbReference type="Gene3D" id="3.15.10.10">
    <property type="entry name" value="Bactericidal permeability-increasing protein, domain 1"/>
    <property type="match status" value="1"/>
</dbReference>
<dbReference type="InterPro" id="IPR032942">
    <property type="entry name" value="BPI/LBP/Plunc"/>
</dbReference>
<evidence type="ECO:0000256" key="2">
    <source>
        <dbReference type="ARBA" id="ARBA00023157"/>
    </source>
</evidence>
<comment type="similarity">
    <text evidence="1">Belongs to the BPI/LBP/Plunc superfamily. BPI/LBP family.</text>
</comment>
<evidence type="ECO:0000259" key="5">
    <source>
        <dbReference type="SMART" id="SM00329"/>
    </source>
</evidence>
<dbReference type="PANTHER" id="PTHR10504">
    <property type="entry name" value="BACTERICIDAL PERMEABILITY-INCREASING BPI PROTEIN-RELATED"/>
    <property type="match status" value="1"/>
</dbReference>
<feature type="domain" description="Lipid-binding serum glycoprotein N-terminal" evidence="4">
    <location>
        <begin position="22"/>
        <end position="247"/>
    </location>
</feature>
<proteinExistence type="inferred from homology"/>
<dbReference type="Proteomes" id="UP000494206">
    <property type="component" value="Unassembled WGS sequence"/>
</dbReference>
<dbReference type="PANTHER" id="PTHR10504:SF140">
    <property type="entry name" value="BPI2 DOMAIN-CONTAINING PROTEIN"/>
    <property type="match status" value="1"/>
</dbReference>
<reference evidence="6 7" key="1">
    <citation type="submission" date="2020-04" db="EMBL/GenBank/DDBJ databases">
        <authorList>
            <person name="Laetsch R D."/>
            <person name="Stevens L."/>
            <person name="Kumar S."/>
            <person name="Blaxter L. M."/>
        </authorList>
    </citation>
    <scope>NUCLEOTIDE SEQUENCE [LARGE SCALE GENOMIC DNA]</scope>
</reference>
<dbReference type="Pfam" id="PF01273">
    <property type="entry name" value="LBP_BPI_CETP"/>
    <property type="match status" value="1"/>
</dbReference>
<dbReference type="InterPro" id="IPR017942">
    <property type="entry name" value="Lipid-bd_serum_glycop_N"/>
</dbReference>
<name>A0A8S1EGQ5_9PELO</name>
<comment type="caution">
    <text evidence="6">The sequence shown here is derived from an EMBL/GenBank/DDBJ whole genome shotgun (WGS) entry which is preliminary data.</text>
</comment>
<dbReference type="EMBL" id="CADEPM010000002">
    <property type="protein sequence ID" value="CAB3399941.1"/>
    <property type="molecule type" value="Genomic_DNA"/>
</dbReference>
<evidence type="ECO:0000256" key="3">
    <source>
        <dbReference type="SAM" id="SignalP"/>
    </source>
</evidence>
<dbReference type="SMART" id="SM00328">
    <property type="entry name" value="BPI1"/>
    <property type="match status" value="1"/>
</dbReference>
<evidence type="ECO:0000259" key="4">
    <source>
        <dbReference type="SMART" id="SM00328"/>
    </source>
</evidence>
<feature type="domain" description="Lipid-binding serum glycoprotein C-terminal" evidence="5">
    <location>
        <begin position="266"/>
        <end position="471"/>
    </location>
</feature>
<dbReference type="GO" id="GO:0005615">
    <property type="term" value="C:extracellular space"/>
    <property type="evidence" value="ECO:0007669"/>
    <property type="project" value="TreeGrafter"/>
</dbReference>
<dbReference type="SUPFAM" id="SSF55394">
    <property type="entry name" value="Bactericidal permeability-increasing protein, BPI"/>
    <property type="match status" value="2"/>
</dbReference>
<dbReference type="GO" id="GO:0008289">
    <property type="term" value="F:lipid binding"/>
    <property type="evidence" value="ECO:0007669"/>
    <property type="project" value="InterPro"/>
</dbReference>
<keyword evidence="7" id="KW-1185">Reference proteome</keyword>
<dbReference type="InterPro" id="IPR017943">
    <property type="entry name" value="Bactericidal_perm-incr_a/b_dom"/>
</dbReference>
<evidence type="ECO:0000313" key="7">
    <source>
        <dbReference type="Proteomes" id="UP000494206"/>
    </source>
</evidence>
<feature type="signal peptide" evidence="3">
    <location>
        <begin position="1"/>
        <end position="18"/>
    </location>
</feature>
<dbReference type="AlphaFoldDB" id="A0A8S1EGQ5"/>